<evidence type="ECO:0000256" key="1">
    <source>
        <dbReference type="ARBA" id="ARBA00017378"/>
    </source>
</evidence>
<evidence type="ECO:0000256" key="6">
    <source>
        <dbReference type="ARBA" id="ARBA00023065"/>
    </source>
</evidence>
<proteinExistence type="predicted"/>
<evidence type="ECO:0000313" key="10">
    <source>
        <dbReference type="Proteomes" id="UP000256485"/>
    </source>
</evidence>
<dbReference type="PROSITE" id="PS51202">
    <property type="entry name" value="RCK_C"/>
    <property type="match status" value="1"/>
</dbReference>
<dbReference type="InterPro" id="IPR006037">
    <property type="entry name" value="RCK_C"/>
</dbReference>
<evidence type="ECO:0000259" key="8">
    <source>
        <dbReference type="PROSITE" id="PS51202"/>
    </source>
</evidence>
<sequence>MRVVIAGAGNVGRSIASELVENRHEVLLIDRDPRAAKAETVPNAEWLLADACELSTLDEAALHRCDVVIAATGDDKVNLVVSLLAKTEFGVPRVVARVNHPKNEWLFNESWGVDVAVSTPRIMAALVEEAVSVGDLVRLFTFQQGEANLVELTLPQDSRVIGRRVQDVSWPPDTSLVTIVRNGRVLTPTPDTPLEGHDELLFVALPEREKDLQELLAPHAT</sequence>
<keyword evidence="6" id="KW-0406">Ion transport</keyword>
<organism evidence="9 10">
    <name type="scientific">Thermasporomyces composti</name>
    <dbReference type="NCBI Taxonomy" id="696763"/>
    <lineage>
        <taxon>Bacteria</taxon>
        <taxon>Bacillati</taxon>
        <taxon>Actinomycetota</taxon>
        <taxon>Actinomycetes</taxon>
        <taxon>Propionibacteriales</taxon>
        <taxon>Nocardioidaceae</taxon>
        <taxon>Thermasporomyces</taxon>
    </lineage>
</organism>
<dbReference type="GO" id="GO:0005886">
    <property type="term" value="C:plasma membrane"/>
    <property type="evidence" value="ECO:0007669"/>
    <property type="project" value="InterPro"/>
</dbReference>
<dbReference type="OrthoDB" id="9775180at2"/>
<dbReference type="PANTHER" id="PTHR43833">
    <property type="entry name" value="POTASSIUM CHANNEL PROTEIN 2-RELATED-RELATED"/>
    <property type="match status" value="1"/>
</dbReference>
<evidence type="ECO:0000256" key="4">
    <source>
        <dbReference type="ARBA" id="ARBA00022958"/>
    </source>
</evidence>
<evidence type="ECO:0000256" key="5">
    <source>
        <dbReference type="ARBA" id="ARBA00023027"/>
    </source>
</evidence>
<keyword evidence="10" id="KW-1185">Reference proteome</keyword>
<keyword evidence="5" id="KW-0520">NAD</keyword>
<dbReference type="Pfam" id="PF02254">
    <property type="entry name" value="TrkA_N"/>
    <property type="match status" value="1"/>
</dbReference>
<dbReference type="SUPFAM" id="SSF116726">
    <property type="entry name" value="TrkA C-terminal domain-like"/>
    <property type="match status" value="1"/>
</dbReference>
<dbReference type="GO" id="GO:0015079">
    <property type="term" value="F:potassium ion transmembrane transporter activity"/>
    <property type="evidence" value="ECO:0007669"/>
    <property type="project" value="InterPro"/>
</dbReference>
<dbReference type="AlphaFoldDB" id="A0A3D9VIX6"/>
<accession>A0A3D9VIX6</accession>
<protein>
    <recommendedName>
        <fullName evidence="1">Trk system potassium uptake protein TrkA</fullName>
    </recommendedName>
</protein>
<dbReference type="InterPro" id="IPR036291">
    <property type="entry name" value="NAD(P)-bd_dom_sf"/>
</dbReference>
<keyword evidence="3" id="KW-0633">Potassium transport</keyword>
<dbReference type="EMBL" id="QTUC01000001">
    <property type="protein sequence ID" value="REF38164.1"/>
    <property type="molecule type" value="Genomic_DNA"/>
</dbReference>
<reference evidence="9 10" key="1">
    <citation type="submission" date="2018-08" db="EMBL/GenBank/DDBJ databases">
        <title>Sequencing the genomes of 1000 actinobacteria strains.</title>
        <authorList>
            <person name="Klenk H.-P."/>
        </authorList>
    </citation>
    <scope>NUCLEOTIDE SEQUENCE [LARGE SCALE GENOMIC DNA]</scope>
    <source>
        <strain evidence="9 10">DSM 22891</strain>
    </source>
</reference>
<comment type="caution">
    <text evidence="9">The sequence shown here is derived from an EMBL/GenBank/DDBJ whole genome shotgun (WGS) entry which is preliminary data.</text>
</comment>
<dbReference type="InterPro" id="IPR006036">
    <property type="entry name" value="K_uptake_TrkA"/>
</dbReference>
<dbReference type="InterPro" id="IPR003148">
    <property type="entry name" value="RCK_N"/>
</dbReference>
<dbReference type="Proteomes" id="UP000256485">
    <property type="component" value="Unassembled WGS sequence"/>
</dbReference>
<keyword evidence="4" id="KW-0630">Potassium</keyword>
<dbReference type="Gene3D" id="3.40.50.720">
    <property type="entry name" value="NAD(P)-binding Rossmann-like Domain"/>
    <property type="match status" value="1"/>
</dbReference>
<dbReference type="InterPro" id="IPR050721">
    <property type="entry name" value="Trk_Ktr_HKT_K-transport"/>
</dbReference>
<evidence type="ECO:0000313" key="9">
    <source>
        <dbReference type="EMBL" id="REF38164.1"/>
    </source>
</evidence>
<dbReference type="Pfam" id="PF02080">
    <property type="entry name" value="TrkA_C"/>
    <property type="match status" value="1"/>
</dbReference>
<name>A0A3D9VIX6_THECX</name>
<dbReference type="PRINTS" id="PR00335">
    <property type="entry name" value="KUPTAKETRKA"/>
</dbReference>
<dbReference type="Gene3D" id="3.30.70.1450">
    <property type="entry name" value="Regulator of K+ conductance, C-terminal domain"/>
    <property type="match status" value="1"/>
</dbReference>
<gene>
    <name evidence="9" type="ORF">DFJ64_3635</name>
</gene>
<feature type="domain" description="RCK N-terminal" evidence="7">
    <location>
        <begin position="1"/>
        <end position="117"/>
    </location>
</feature>
<dbReference type="SUPFAM" id="SSF51735">
    <property type="entry name" value="NAD(P)-binding Rossmann-fold domains"/>
    <property type="match status" value="1"/>
</dbReference>
<evidence type="ECO:0000256" key="3">
    <source>
        <dbReference type="ARBA" id="ARBA00022538"/>
    </source>
</evidence>
<dbReference type="RefSeq" id="WP_115851503.1">
    <property type="nucleotide sequence ID" value="NZ_QTUC01000001.1"/>
</dbReference>
<evidence type="ECO:0000256" key="2">
    <source>
        <dbReference type="ARBA" id="ARBA00022448"/>
    </source>
</evidence>
<keyword evidence="2" id="KW-0813">Transport</keyword>
<dbReference type="InterPro" id="IPR036721">
    <property type="entry name" value="RCK_C_sf"/>
</dbReference>
<feature type="domain" description="RCK C-terminal" evidence="8">
    <location>
        <begin position="137"/>
        <end position="218"/>
    </location>
</feature>
<dbReference type="PANTHER" id="PTHR43833:SF5">
    <property type="entry name" value="TRK SYSTEM POTASSIUM UPTAKE PROTEIN TRKA"/>
    <property type="match status" value="1"/>
</dbReference>
<dbReference type="PROSITE" id="PS51201">
    <property type="entry name" value="RCK_N"/>
    <property type="match status" value="1"/>
</dbReference>
<evidence type="ECO:0000259" key="7">
    <source>
        <dbReference type="PROSITE" id="PS51201"/>
    </source>
</evidence>